<dbReference type="HOGENOM" id="CLU_110683_4_0_14"/>
<name>R4RMP6_PHYAS</name>
<evidence type="ECO:0000313" key="3">
    <source>
        <dbReference type="Proteomes" id="UP000013941"/>
    </source>
</evidence>
<dbReference type="PATRIC" id="fig|980422.3.peg.626"/>
<dbReference type="Pfam" id="PF13274">
    <property type="entry name" value="SocA_Panacea"/>
    <property type="match status" value="1"/>
</dbReference>
<dbReference type="Proteomes" id="UP000013941">
    <property type="component" value="Chromosome"/>
</dbReference>
<dbReference type="EMBL" id="CP002548">
    <property type="protein sequence ID" value="AGL90600.1"/>
    <property type="molecule type" value="Genomic_DNA"/>
</dbReference>
<gene>
    <name evidence="2" type="ORF">SLY_0685</name>
</gene>
<organism evidence="2 3">
    <name type="scientific">Strawberry lethal yellows phytoplasma (CPA) str. NZSb11</name>
    <dbReference type="NCBI Taxonomy" id="980422"/>
    <lineage>
        <taxon>Bacteria</taxon>
        <taxon>Bacillati</taxon>
        <taxon>Mycoplasmatota</taxon>
        <taxon>Mollicutes</taxon>
        <taxon>Acholeplasmatales</taxon>
        <taxon>Acholeplasmataceae</taxon>
        <taxon>Candidatus Phytoplasma</taxon>
        <taxon>16SrXII (Stolbur group)</taxon>
    </lineage>
</organism>
<sequence>MITMQTHKIDILDVATYLINHQNKNDYTPLKLQKLVFFVYAKNLIDTNQSMFNNDFESWAYGPVSPKLYTNLPKDKKPLNYQQKIKENYDQNIFSQQEKEIMDYVIEKYGPKTATELVNITHRPNSPWERSYISQYFALNNIPDKLIQNYYSQRNRKV</sequence>
<reference evidence="2 3" key="1">
    <citation type="journal article" date="2013" name="BMC Genomics">
        <title>Comparison of the complete genome sequence of two closely related isolates of 'Candidatus Phytoplasma australiense' reveals genome plasticity.</title>
        <authorList>
            <person name="Andersen M.T."/>
            <person name="Liefting L.W."/>
            <person name="Havukkala I."/>
            <person name="Beever R.E."/>
        </authorList>
    </citation>
    <scope>NUCLEOTIDE SEQUENCE [LARGE SCALE GENOMIC DNA]</scope>
    <source>
        <strain evidence="2 3">NZSb11</strain>
    </source>
</reference>
<keyword evidence="3" id="KW-1185">Reference proteome</keyword>
<dbReference type="AlphaFoldDB" id="R4RMP6"/>
<protein>
    <submittedName>
        <fullName evidence="2">Phage-Associated Protein</fullName>
    </submittedName>
</protein>
<proteinExistence type="predicted"/>
<dbReference type="InterPro" id="IPR025272">
    <property type="entry name" value="SocA_Panacea"/>
</dbReference>
<accession>R4RMP6</accession>
<evidence type="ECO:0000259" key="1">
    <source>
        <dbReference type="Pfam" id="PF13274"/>
    </source>
</evidence>
<evidence type="ECO:0000313" key="2">
    <source>
        <dbReference type="EMBL" id="AGL90600.1"/>
    </source>
</evidence>
<dbReference type="KEGG" id="nzs:SLY_0685"/>
<feature type="domain" description="Antitoxin SocA-like Panacea" evidence="1">
    <location>
        <begin position="32"/>
        <end position="129"/>
    </location>
</feature>